<reference evidence="4 5" key="1">
    <citation type="journal article" date="2017" name="BMC Genomics">
        <title>Whole-genome assembly of Babesia ovata and comparative genomics between closely related pathogens.</title>
        <authorList>
            <person name="Yamagishi J."/>
            <person name="Asada M."/>
            <person name="Hakimi H."/>
            <person name="Tanaka T.Q."/>
            <person name="Sugimoto C."/>
            <person name="Kawazu S."/>
        </authorList>
    </citation>
    <scope>NUCLEOTIDE SEQUENCE [LARGE SCALE GENOMIC DNA]</scope>
    <source>
        <strain evidence="4 5">Miyake</strain>
    </source>
</reference>
<gene>
    <name evidence="4" type="ORF">BOVATA_048950</name>
</gene>
<evidence type="ECO:0000256" key="1">
    <source>
        <dbReference type="SAM" id="Coils"/>
    </source>
</evidence>
<dbReference type="VEuPathDB" id="PiroplasmaDB:BOVATA_048950"/>
<sequence>MVSLADLSGKLGQFIGQSDEVTTAINDGIDAIIDSDKDFKSLRKSPASASQPPAAVSAGLINDGELSSKIRHYEKEIASLSAEIEQLKKQKTSVPDDLNKSHESHQSKLESLQKLKSLNESLNSVNNQHDDVCKILLNNLCTGLEKFLGYHDGNYTGEGIVYSDLDRLCDGVMSFLHGVLSEVKNDESVTKYDNNLHEPKLDKLLKELYDSIGQGSGVFGPQVTAVSGWLGRYESEVNKKIRLVGDRIKNLKTQVEEHKSKIQEEKDEDVSDQIEYWTQRAGWYVGFVNNAEIALNDIDGNLKDKLSPHINMLEQATKTFQAAAKNKDLHSMYDTAGIKWNAVITYVVERFQKRGTGLQRYLKYTIGELRDKLNKLKSAQFAELVKSVNDELDSAYRLVKDGIKSLIDKYDEQVVKVLGPVVLTAKDLTENFPKTQSAITLAIGKVDTEMDYFKKLKNVAQIKELIGTVPLLTGIGKSGDPFNAVKEHFRNLDSKVMQPLRTVIARIGASLGRGATAPRTSELNTALSPVKSQLEEVQKVVLGQLNELNGLQEKLQKILGTEFTVSSIDASSYKDVVDAVVNKLNKNTDSITRNEVISLLNTLAAIAESVSYHSKTVVEEVMQGVEKQIKKEVETVAGAIEGKLGKIIRAINNGSDVDVDYHTDPGTKAVSLERLVNKFKTQINQALQGLHTHVGQKSDDIENDKLSIYAALNDLKKNVDALGHKVTDVKEKVGDLWNGLDGCINYANDMLIKTPTMIASVMEALRKEVNQNITDAFTDLQSKAKSLYTARKTQEVEALQKIVGKQLQKITEAINKDRMQGSKKFLDALKKQFVDRLKDYFPSSGQGPAPQKSFTEVAKNLHHYFNHWMLDVYEQEDFKKMDYKIEPSRKALHTLLTGLHGSGQFDHAFSKHLDALDNAVTKLRPKTFTGWYSILLDAMKNGLTALAGELENAYVSSYSQQTIEWTNSWKEKKLTDNAKRCGKVFLTCVSTLFADFDCLRKHCDKGKKWNTTQINTHNGNPLGDFFSKCGYKVSAEKDSHEGHLKNKTDCKGQKIHELLEKDDHYLVKRYDEYPEVDDNNKSILKKLYDYLNHYNEVCHHSTFSARKHPCSVYEMSVWLTGLPHNRAYDKLNDHVKSLFQVDDKKDPSKKITQSIDAHPSEFSVLNIYDAIRHITSNSRNLLTTILGHGDEFTLYASDFSNNTLTLQYPSDPSQCLEMLVNVLRRLHPVLTFLHGQCRLAAQHYGWASCQYGKNIPTTKWPCNVHSADKSKCQPKCEPNCQANDQPNCQATSPLQCYLTDSLVGHLPHDVTSVGCKSSCSTCPKSTPGMPCITPMGFRGFSSSTRTGKELGDVLSNFLSNDHVTCLFTLLPKPPSTLPEHMGFVFSLITSLTPSNTRTRRIKNRFQVEFENSITNASIEQYSDPSTLTDALTAAYGSSSVDHSECVNSHLTSLTTTDTCKGKNNRMECAPYLSSIYSVKTGDAADVLLATNADVDSTATWMVPANALPSSIVEV</sequence>
<evidence type="ECO:0000313" key="4">
    <source>
        <dbReference type="EMBL" id="GBE63402.1"/>
    </source>
</evidence>
<feature type="coiled-coil region" evidence="1">
    <location>
        <begin position="241"/>
        <end position="268"/>
    </location>
</feature>
<dbReference type="PANTHER" id="PTHR18976">
    <property type="entry name" value="APOLIPOPROTEIN"/>
    <property type="match status" value="1"/>
</dbReference>
<keyword evidence="5" id="KW-1185">Reference proteome</keyword>
<protein>
    <submittedName>
        <fullName evidence="4">Apolipophorin-III superfamily protein, putative</fullName>
    </submittedName>
</protein>
<keyword evidence="1" id="KW-0175">Coiled coil</keyword>
<proteinExistence type="predicted"/>
<comment type="caution">
    <text evidence="4">The sequence shown here is derived from an EMBL/GenBank/DDBJ whole genome shotgun (WGS) entry which is preliminary data.</text>
</comment>
<name>A0A2H6KK88_9APIC</name>
<evidence type="ECO:0000313" key="5">
    <source>
        <dbReference type="Proteomes" id="UP000236319"/>
    </source>
</evidence>
<accession>A0A2H6KK88</accession>
<dbReference type="EMBL" id="BDSA01000042">
    <property type="protein sequence ID" value="GBE63402.1"/>
    <property type="molecule type" value="Genomic_DNA"/>
</dbReference>
<dbReference type="Proteomes" id="UP000236319">
    <property type="component" value="Unassembled WGS sequence"/>
</dbReference>
<dbReference type="PANTHER" id="PTHR18976:SF34">
    <property type="entry name" value="LIPID-BINDING PROTEIN"/>
    <property type="match status" value="1"/>
</dbReference>
<evidence type="ECO:0000259" key="3">
    <source>
        <dbReference type="Pfam" id="PF12325"/>
    </source>
</evidence>
<feature type="domain" description="TATA element modulatory factor 1 TATA binding" evidence="3">
    <location>
        <begin position="65"/>
        <end position="135"/>
    </location>
</feature>
<feature type="region of interest" description="Disordered" evidence="2">
    <location>
        <begin position="91"/>
        <end position="110"/>
    </location>
</feature>
<organism evidence="4 5">
    <name type="scientific">Babesia ovata</name>
    <dbReference type="NCBI Taxonomy" id="189622"/>
    <lineage>
        <taxon>Eukaryota</taxon>
        <taxon>Sar</taxon>
        <taxon>Alveolata</taxon>
        <taxon>Apicomplexa</taxon>
        <taxon>Aconoidasida</taxon>
        <taxon>Piroplasmida</taxon>
        <taxon>Babesiidae</taxon>
        <taxon>Babesia</taxon>
    </lineage>
</organism>
<dbReference type="GeneID" id="39877172"/>
<dbReference type="InterPro" id="IPR022091">
    <property type="entry name" value="TMF_TATA-bd"/>
</dbReference>
<evidence type="ECO:0000256" key="2">
    <source>
        <dbReference type="SAM" id="MobiDB-lite"/>
    </source>
</evidence>
<feature type="compositionally biased region" description="Basic and acidic residues" evidence="2">
    <location>
        <begin position="97"/>
        <end position="110"/>
    </location>
</feature>
<dbReference type="InterPro" id="IPR050163">
    <property type="entry name" value="Apolipoprotein_A1/A4/E"/>
</dbReference>
<dbReference type="Pfam" id="PF12325">
    <property type="entry name" value="TMF_TATA_bd"/>
    <property type="match status" value="1"/>
</dbReference>
<dbReference type="RefSeq" id="XP_028869645.1">
    <property type="nucleotide sequence ID" value="XM_029013812.1"/>
</dbReference>